<dbReference type="SUPFAM" id="SSF53335">
    <property type="entry name" value="S-adenosyl-L-methionine-dependent methyltransferases"/>
    <property type="match status" value="1"/>
</dbReference>
<dbReference type="GO" id="GO:0008757">
    <property type="term" value="F:S-adenosylmethionine-dependent methyltransferase activity"/>
    <property type="evidence" value="ECO:0007669"/>
    <property type="project" value="InterPro"/>
</dbReference>
<evidence type="ECO:0000313" key="3">
    <source>
        <dbReference type="Proteomes" id="UP000319771"/>
    </source>
</evidence>
<comment type="caution">
    <text evidence="2">The sequence shown here is derived from an EMBL/GenBank/DDBJ whole genome shotgun (WGS) entry which is preliminary data.</text>
</comment>
<dbReference type="EMBL" id="VBPB01000195">
    <property type="protein sequence ID" value="TMQ70930.1"/>
    <property type="molecule type" value="Genomic_DNA"/>
</dbReference>
<dbReference type="Pfam" id="PF08241">
    <property type="entry name" value="Methyltransf_11"/>
    <property type="match status" value="1"/>
</dbReference>
<organism evidence="2 3">
    <name type="scientific">Eiseniibacteriota bacterium</name>
    <dbReference type="NCBI Taxonomy" id="2212470"/>
    <lineage>
        <taxon>Bacteria</taxon>
        <taxon>Candidatus Eiseniibacteriota</taxon>
    </lineage>
</organism>
<proteinExistence type="predicted"/>
<reference evidence="2 3" key="1">
    <citation type="journal article" date="2019" name="Nat. Microbiol.">
        <title>Mediterranean grassland soil C-N compound turnover is dependent on rainfall and depth, and is mediated by genomically divergent microorganisms.</title>
        <authorList>
            <person name="Diamond S."/>
            <person name="Andeer P.F."/>
            <person name="Li Z."/>
            <person name="Crits-Christoph A."/>
            <person name="Burstein D."/>
            <person name="Anantharaman K."/>
            <person name="Lane K.R."/>
            <person name="Thomas B.C."/>
            <person name="Pan C."/>
            <person name="Northen T.R."/>
            <person name="Banfield J.F."/>
        </authorList>
    </citation>
    <scope>NUCLEOTIDE SEQUENCE [LARGE SCALE GENOMIC DNA]</scope>
    <source>
        <strain evidence="2">WS_11</strain>
    </source>
</reference>
<protein>
    <submittedName>
        <fullName evidence="2">Class I SAM-dependent methyltransferase</fullName>
    </submittedName>
</protein>
<keyword evidence="2" id="KW-0808">Transferase</keyword>
<dbReference type="InterPro" id="IPR029063">
    <property type="entry name" value="SAM-dependent_MTases_sf"/>
</dbReference>
<feature type="domain" description="Methyltransferase type 11" evidence="1">
    <location>
        <begin position="36"/>
        <end position="126"/>
    </location>
</feature>
<dbReference type="CDD" id="cd02440">
    <property type="entry name" value="AdoMet_MTases"/>
    <property type="match status" value="1"/>
</dbReference>
<evidence type="ECO:0000259" key="1">
    <source>
        <dbReference type="Pfam" id="PF08241"/>
    </source>
</evidence>
<dbReference type="Gene3D" id="3.40.50.150">
    <property type="entry name" value="Vaccinia Virus protein VP39"/>
    <property type="match status" value="1"/>
</dbReference>
<gene>
    <name evidence="2" type="ORF">E6K81_11360</name>
</gene>
<name>A0A538U4V8_UNCEI</name>
<accession>A0A538U4V8</accession>
<dbReference type="GO" id="GO:0032259">
    <property type="term" value="P:methylation"/>
    <property type="evidence" value="ECO:0007669"/>
    <property type="project" value="UniProtKB-KW"/>
</dbReference>
<evidence type="ECO:0000313" key="2">
    <source>
        <dbReference type="EMBL" id="TMQ70930.1"/>
    </source>
</evidence>
<dbReference type="InterPro" id="IPR013216">
    <property type="entry name" value="Methyltransf_11"/>
</dbReference>
<sequence length="268" mass="30001">MAEPWQLKLYRRSFKKKLTMQALLDHLPPLEGRRCLELGCATGLTSYFLRQRGGSWLSCDFERDHVRSARLLLGGGVLQTGEGEVPFRDASFDVVAAINFLEHIRDDGRYFRDMVRVLKPGGDLLFMAPKGEPGRPGYAVKKLLGFTADQGGFGHARDGYPPAAARELFRANGIEVVGEAGYCRFFTEFLEDLLNFVYHRKSAAASPEGGEDFHGSTAPMSEDALKQVGLAYRLFAAVHPLLRLWTALDHLIPFDPGYMMVMWGRKRA</sequence>
<dbReference type="Proteomes" id="UP000319771">
    <property type="component" value="Unassembled WGS sequence"/>
</dbReference>
<dbReference type="AlphaFoldDB" id="A0A538U4V8"/>
<keyword evidence="2" id="KW-0489">Methyltransferase</keyword>